<dbReference type="RefSeq" id="WP_186287809.1">
    <property type="nucleotide sequence ID" value="NZ_JACMSF010000096.1"/>
</dbReference>
<gene>
    <name evidence="1" type="ORF">H4N64_41505</name>
</gene>
<organism evidence="1 2">
    <name type="scientific">Streptomyces cupreus</name>
    <dbReference type="NCBI Taxonomy" id="2759956"/>
    <lineage>
        <taxon>Bacteria</taxon>
        <taxon>Bacillati</taxon>
        <taxon>Actinomycetota</taxon>
        <taxon>Actinomycetes</taxon>
        <taxon>Kitasatosporales</taxon>
        <taxon>Streptomycetaceae</taxon>
        <taxon>Streptomyces</taxon>
    </lineage>
</organism>
<accession>A0A7X1JBT6</accession>
<reference evidence="1 2" key="1">
    <citation type="submission" date="2020-08" db="EMBL/GenBank/DDBJ databases">
        <title>Streptomyces sp. PSKA01 genome sequencing and assembly.</title>
        <authorList>
            <person name="Mandal S."/>
            <person name="Maiti P.K."/>
            <person name="Das P."/>
        </authorList>
    </citation>
    <scope>NUCLEOTIDE SEQUENCE [LARGE SCALE GENOMIC DNA]</scope>
    <source>
        <strain evidence="1 2">PSKA01</strain>
    </source>
</reference>
<dbReference type="Proteomes" id="UP000584670">
    <property type="component" value="Unassembled WGS sequence"/>
</dbReference>
<sequence length="52" mass="5440">MGGFLALGVTVACDKGSDDERPYSLCPSSRSAIEPYGAVERLLTPLVEGDVP</sequence>
<name>A0A7X1JBT6_9ACTN</name>
<dbReference type="EMBL" id="JACMSF010000096">
    <property type="protein sequence ID" value="MBC2907874.1"/>
    <property type="molecule type" value="Genomic_DNA"/>
</dbReference>
<protein>
    <submittedName>
        <fullName evidence="1">Uncharacterized protein</fullName>
    </submittedName>
</protein>
<keyword evidence="2" id="KW-1185">Reference proteome</keyword>
<proteinExistence type="predicted"/>
<dbReference type="AlphaFoldDB" id="A0A7X1JBT6"/>
<comment type="caution">
    <text evidence="1">The sequence shown here is derived from an EMBL/GenBank/DDBJ whole genome shotgun (WGS) entry which is preliminary data.</text>
</comment>
<evidence type="ECO:0000313" key="1">
    <source>
        <dbReference type="EMBL" id="MBC2907874.1"/>
    </source>
</evidence>
<evidence type="ECO:0000313" key="2">
    <source>
        <dbReference type="Proteomes" id="UP000584670"/>
    </source>
</evidence>